<feature type="region of interest" description="Disordered" evidence="1">
    <location>
        <begin position="1"/>
        <end position="31"/>
    </location>
</feature>
<accession>A0ABP0XYS9</accession>
<sequence>MLGFASLPPKFLPSRLDRPDDGGPNVTKVSNQSSGLEELKLMLVAGNRFCSAVKENLSQRIC</sequence>
<gene>
    <name evidence="2" type="ORF">CITCOLO1_LOCUS3528</name>
</gene>
<dbReference type="EMBL" id="OZ021744">
    <property type="protein sequence ID" value="CAK9311858.1"/>
    <property type="molecule type" value="Genomic_DNA"/>
</dbReference>
<evidence type="ECO:0000313" key="2">
    <source>
        <dbReference type="EMBL" id="CAK9311858.1"/>
    </source>
</evidence>
<dbReference type="Proteomes" id="UP001642487">
    <property type="component" value="Chromosome 10"/>
</dbReference>
<evidence type="ECO:0000256" key="1">
    <source>
        <dbReference type="SAM" id="MobiDB-lite"/>
    </source>
</evidence>
<organism evidence="2 3">
    <name type="scientific">Citrullus colocynthis</name>
    <name type="common">colocynth</name>
    <dbReference type="NCBI Taxonomy" id="252529"/>
    <lineage>
        <taxon>Eukaryota</taxon>
        <taxon>Viridiplantae</taxon>
        <taxon>Streptophyta</taxon>
        <taxon>Embryophyta</taxon>
        <taxon>Tracheophyta</taxon>
        <taxon>Spermatophyta</taxon>
        <taxon>Magnoliopsida</taxon>
        <taxon>eudicotyledons</taxon>
        <taxon>Gunneridae</taxon>
        <taxon>Pentapetalae</taxon>
        <taxon>rosids</taxon>
        <taxon>fabids</taxon>
        <taxon>Cucurbitales</taxon>
        <taxon>Cucurbitaceae</taxon>
        <taxon>Benincaseae</taxon>
        <taxon>Citrullus</taxon>
    </lineage>
</organism>
<protein>
    <submittedName>
        <fullName evidence="2">Uncharacterized protein</fullName>
    </submittedName>
</protein>
<proteinExistence type="predicted"/>
<reference evidence="2 3" key="1">
    <citation type="submission" date="2024-03" db="EMBL/GenBank/DDBJ databases">
        <authorList>
            <person name="Gkanogiannis A."/>
            <person name="Becerra Lopez-Lavalle L."/>
        </authorList>
    </citation>
    <scope>NUCLEOTIDE SEQUENCE [LARGE SCALE GENOMIC DNA]</scope>
</reference>
<keyword evidence="3" id="KW-1185">Reference proteome</keyword>
<name>A0ABP0XYS9_9ROSI</name>
<evidence type="ECO:0000313" key="3">
    <source>
        <dbReference type="Proteomes" id="UP001642487"/>
    </source>
</evidence>